<dbReference type="InterPro" id="IPR016181">
    <property type="entry name" value="Acyl_CoA_acyltransferase"/>
</dbReference>
<evidence type="ECO:0000313" key="2">
    <source>
        <dbReference type="EMBL" id="KPA39740.1"/>
    </source>
</evidence>
<keyword evidence="3" id="KW-1185">Reference proteome</keyword>
<evidence type="ECO:0000313" key="3">
    <source>
        <dbReference type="Proteomes" id="UP000037904"/>
    </source>
</evidence>
<dbReference type="PANTHER" id="PTHR43233:SF1">
    <property type="entry name" value="FAMILY N-ACETYLTRANSFERASE, PUTATIVE (AFU_ORTHOLOGUE AFUA_6G03350)-RELATED"/>
    <property type="match status" value="1"/>
</dbReference>
<protein>
    <submittedName>
        <fullName evidence="2">Gnat family n-protein</fullName>
    </submittedName>
</protein>
<organism evidence="2 3">
    <name type="scientific">Fusarium langsethiae</name>
    <dbReference type="NCBI Taxonomy" id="179993"/>
    <lineage>
        <taxon>Eukaryota</taxon>
        <taxon>Fungi</taxon>
        <taxon>Dikarya</taxon>
        <taxon>Ascomycota</taxon>
        <taxon>Pezizomycotina</taxon>
        <taxon>Sordariomycetes</taxon>
        <taxon>Hypocreomycetidae</taxon>
        <taxon>Hypocreales</taxon>
        <taxon>Nectriaceae</taxon>
        <taxon>Fusarium</taxon>
    </lineage>
</organism>
<dbReference type="Pfam" id="PF00583">
    <property type="entry name" value="Acetyltransf_1"/>
    <property type="match status" value="1"/>
</dbReference>
<dbReference type="Proteomes" id="UP000037904">
    <property type="component" value="Unassembled WGS sequence"/>
</dbReference>
<dbReference type="InterPro" id="IPR053144">
    <property type="entry name" value="Acetyltransferase_Butenolide"/>
</dbReference>
<dbReference type="GO" id="GO:0016747">
    <property type="term" value="F:acyltransferase activity, transferring groups other than amino-acyl groups"/>
    <property type="evidence" value="ECO:0007669"/>
    <property type="project" value="InterPro"/>
</dbReference>
<gene>
    <name evidence="2" type="ORF">FLAG1_07394</name>
</gene>
<comment type="caution">
    <text evidence="2">The sequence shown here is derived from an EMBL/GenBank/DDBJ whole genome shotgun (WGS) entry which is preliminary data.</text>
</comment>
<dbReference type="OrthoDB" id="10039976at2759"/>
<dbReference type="AlphaFoldDB" id="A0A0M9EU78"/>
<dbReference type="InterPro" id="IPR000182">
    <property type="entry name" value="GNAT_dom"/>
</dbReference>
<evidence type="ECO:0000259" key="1">
    <source>
        <dbReference type="Pfam" id="PF00583"/>
    </source>
</evidence>
<proteinExistence type="predicted"/>
<dbReference type="CDD" id="cd04301">
    <property type="entry name" value="NAT_SF"/>
    <property type="match status" value="1"/>
</dbReference>
<reference evidence="2 3" key="1">
    <citation type="submission" date="2015-04" db="EMBL/GenBank/DDBJ databases">
        <title>The draft genome sequence of Fusarium langsethiae, a T-2/HT-2 mycotoxin producer.</title>
        <authorList>
            <person name="Lysoe E."/>
            <person name="Divon H.H."/>
            <person name="Terzi V."/>
            <person name="Orru L."/>
            <person name="Lamontanara A."/>
            <person name="Kolseth A.-K."/>
            <person name="Frandsen R.J."/>
            <person name="Nielsen K."/>
            <person name="Thrane U."/>
        </authorList>
    </citation>
    <scope>NUCLEOTIDE SEQUENCE [LARGE SCALE GENOMIC DNA]</scope>
    <source>
        <strain evidence="2 3">Fl201059</strain>
    </source>
</reference>
<feature type="domain" description="N-acetyltransferase" evidence="1">
    <location>
        <begin position="86"/>
        <end position="152"/>
    </location>
</feature>
<sequence>MPDIMHPQNWTRGDYLVSTDPALLQVDAINAALGSDMVWWANDLPSDALWDALRSSICFGLYCKRSAAMNRDRRTPNDETGQWEQVGLVRMITDGVTFGYLTDVYILPEHQGGGRGRWMLEILNKTLKGWPYLRRVMLLTTDKMHLFGKNLGMKDYREFDGMKGVSIAMVEGPGAQH</sequence>
<dbReference type="EMBL" id="JXCE01000174">
    <property type="protein sequence ID" value="KPA39740.1"/>
    <property type="molecule type" value="Genomic_DNA"/>
</dbReference>
<name>A0A0M9EU78_FUSLA</name>
<accession>A0A0M9EU78</accession>
<dbReference type="PANTHER" id="PTHR43233">
    <property type="entry name" value="FAMILY N-ACETYLTRANSFERASE, PUTATIVE (AFU_ORTHOLOGUE AFUA_6G03350)-RELATED"/>
    <property type="match status" value="1"/>
</dbReference>
<dbReference type="Gene3D" id="3.40.630.30">
    <property type="match status" value="1"/>
</dbReference>
<dbReference type="SUPFAM" id="SSF55729">
    <property type="entry name" value="Acyl-CoA N-acyltransferases (Nat)"/>
    <property type="match status" value="1"/>
</dbReference>